<feature type="domain" description="AAA+ ATPase" evidence="2">
    <location>
        <begin position="23"/>
        <end position="198"/>
    </location>
</feature>
<name>A0AB73G2A6_9BURK</name>
<evidence type="ECO:0000313" key="3">
    <source>
        <dbReference type="EMBL" id="KVM32801.1"/>
    </source>
</evidence>
<proteinExistence type="predicted"/>
<evidence type="ECO:0000313" key="4">
    <source>
        <dbReference type="Proteomes" id="UP000061665"/>
    </source>
</evidence>
<organism evidence="3 4">
    <name type="scientific">Burkholderia ubonensis</name>
    <dbReference type="NCBI Taxonomy" id="101571"/>
    <lineage>
        <taxon>Bacteria</taxon>
        <taxon>Pseudomonadati</taxon>
        <taxon>Pseudomonadota</taxon>
        <taxon>Betaproteobacteria</taxon>
        <taxon>Burkholderiales</taxon>
        <taxon>Burkholderiaceae</taxon>
        <taxon>Burkholderia</taxon>
        <taxon>Burkholderia cepacia complex</taxon>
    </lineage>
</organism>
<dbReference type="Proteomes" id="UP000061665">
    <property type="component" value="Unassembled WGS sequence"/>
</dbReference>
<evidence type="ECO:0000256" key="1">
    <source>
        <dbReference type="SAM" id="MobiDB-lite"/>
    </source>
</evidence>
<dbReference type="Gene3D" id="3.40.50.300">
    <property type="entry name" value="P-loop containing nucleotide triphosphate hydrolases"/>
    <property type="match status" value="1"/>
</dbReference>
<comment type="caution">
    <text evidence="3">The sequence shown here is derived from an EMBL/GenBank/DDBJ whole genome shotgun (WGS) entry which is preliminary data.</text>
</comment>
<dbReference type="SUPFAM" id="SSF52540">
    <property type="entry name" value="P-loop containing nucleoside triphosphate hydrolases"/>
    <property type="match status" value="1"/>
</dbReference>
<dbReference type="EMBL" id="LOZE01000052">
    <property type="protein sequence ID" value="KVM32801.1"/>
    <property type="molecule type" value="Genomic_DNA"/>
</dbReference>
<reference evidence="3 4" key="1">
    <citation type="submission" date="2015-11" db="EMBL/GenBank/DDBJ databases">
        <title>Expanding the genomic diversity of Burkholderia species for the development of highly accurate diagnostics.</title>
        <authorList>
            <person name="Sahl J."/>
            <person name="Keim P."/>
            <person name="Wagner D."/>
        </authorList>
    </citation>
    <scope>NUCLEOTIDE SEQUENCE [LARGE SCALE GENOMIC DNA]</scope>
    <source>
        <strain evidence="3 4">MSMB2058</strain>
    </source>
</reference>
<dbReference type="InterPro" id="IPR027417">
    <property type="entry name" value="P-loop_NTPase"/>
</dbReference>
<gene>
    <name evidence="3" type="ORF">WJ53_03890</name>
</gene>
<dbReference type="AlphaFoldDB" id="A0AB73G2A6"/>
<dbReference type="SMART" id="SM00382">
    <property type="entry name" value="AAA"/>
    <property type="match status" value="1"/>
</dbReference>
<sequence length="396" mass="41992">MLTSFANIKPEAIRWLWPDWLPEGKLTLLAGSPGTGKTTLALALSAAVSRGGKWPDGSICQNPGNVLIWSGEDDASDTLAPRLLYAGADMSRVYQVGGRVDESGEIMPFDPAHDIPLLAERLAEIGGASLLILDPIVAAVSGDAHRVNDVRRNLQSLVDMASAYRCAVLGISHFAKGTKGSSPAERVIGSQAFVALARMVLVAGKDETAERRILARAKSNIAPDEGGVSYTLEQGEIEGIPSSRVVWGELIDGSARDILGDVERDDEERTGLDDACEFLAGLLSDGPVRTKVLKADADGAGYNWKMMQRAASKLGVEKRKVGMKEGWEWALAKETAPEEDTKNPTLYTVSPSGIHVPFGSGKGLRAVDFGDFPEGDIAKGVSPSVNSSNPDIGGDV</sequence>
<evidence type="ECO:0000259" key="2">
    <source>
        <dbReference type="SMART" id="SM00382"/>
    </source>
</evidence>
<accession>A0AB73G2A6</accession>
<feature type="region of interest" description="Disordered" evidence="1">
    <location>
        <begin position="377"/>
        <end position="396"/>
    </location>
</feature>
<dbReference type="Pfam" id="PF13481">
    <property type="entry name" value="AAA_25"/>
    <property type="match status" value="1"/>
</dbReference>
<protein>
    <recommendedName>
        <fullName evidence="2">AAA+ ATPase domain-containing protein</fullName>
    </recommendedName>
</protein>
<dbReference type="InterPro" id="IPR003593">
    <property type="entry name" value="AAA+_ATPase"/>
</dbReference>